<keyword evidence="1" id="KW-0472">Membrane</keyword>
<evidence type="ECO:0000256" key="1">
    <source>
        <dbReference type="SAM" id="Phobius"/>
    </source>
</evidence>
<dbReference type="AlphaFoldDB" id="C6V3T7"/>
<gene>
    <name evidence="2" type="ordered locus">NRI_0055</name>
</gene>
<reference evidence="2 3" key="1">
    <citation type="journal article" date="2009" name="Nucleic Acids Res.">
        <title>Analysis of complete genome sequence of Neorickettsia risticii: causative agent of Potomac horse fever.</title>
        <authorList>
            <person name="Lin M."/>
            <person name="Zhang C."/>
            <person name="Gibson K."/>
            <person name="Rikihisa Y."/>
        </authorList>
    </citation>
    <scope>NUCLEOTIDE SEQUENCE [LARGE SCALE GENOMIC DNA]</scope>
    <source>
        <strain evidence="2 3">Illinois</strain>
    </source>
</reference>
<protein>
    <submittedName>
        <fullName evidence="2">Uncharacterized protein</fullName>
    </submittedName>
</protein>
<dbReference type="Proteomes" id="UP000001627">
    <property type="component" value="Chromosome"/>
</dbReference>
<keyword evidence="1" id="KW-1133">Transmembrane helix</keyword>
<dbReference type="STRING" id="434131.NRI_0055"/>
<keyword evidence="3" id="KW-1185">Reference proteome</keyword>
<feature type="transmembrane region" description="Helical" evidence="1">
    <location>
        <begin position="34"/>
        <end position="55"/>
    </location>
</feature>
<keyword evidence="1" id="KW-0812">Transmembrane</keyword>
<evidence type="ECO:0000313" key="3">
    <source>
        <dbReference type="Proteomes" id="UP000001627"/>
    </source>
</evidence>
<accession>C6V3T7</accession>
<evidence type="ECO:0000313" key="2">
    <source>
        <dbReference type="EMBL" id="ACT69049.1"/>
    </source>
</evidence>
<dbReference type="EMBL" id="CP001431">
    <property type="protein sequence ID" value="ACT69049.1"/>
    <property type="molecule type" value="Genomic_DNA"/>
</dbReference>
<sequence length="60" mass="6622">MAPFAPCDSCGLAPFEKRGLPDVLLCWGIVPKGVLQLLLSLWGSFISVGLCLYFCKPFFR</sequence>
<name>C6V3T7_NEORI</name>
<dbReference type="HOGENOM" id="CLU_2936893_0_0_5"/>
<dbReference type="KEGG" id="nri:NRI_0055"/>
<proteinExistence type="predicted"/>
<organism evidence="2 3">
    <name type="scientific">Neorickettsia risticii (strain Illinois)</name>
    <dbReference type="NCBI Taxonomy" id="434131"/>
    <lineage>
        <taxon>Bacteria</taxon>
        <taxon>Pseudomonadati</taxon>
        <taxon>Pseudomonadota</taxon>
        <taxon>Alphaproteobacteria</taxon>
        <taxon>Rickettsiales</taxon>
        <taxon>Anaplasmataceae</taxon>
        <taxon>Neorickettsia</taxon>
    </lineage>
</organism>